<accession>A0AAE3KPU9</accession>
<dbReference type="RefSeq" id="WP_254014640.1">
    <property type="nucleotide sequence ID" value="NZ_JAMZMM010000426.1"/>
</dbReference>
<evidence type="ECO:0000256" key="1">
    <source>
        <dbReference type="ARBA" id="ARBA00009981"/>
    </source>
</evidence>
<reference evidence="3" key="1">
    <citation type="submission" date="2022-06" db="EMBL/GenBank/DDBJ databases">
        <title>New cyanobacteria of genus Symplocastrum in benthos of Lake Baikal.</title>
        <authorList>
            <person name="Sorokovikova E."/>
            <person name="Tikhonova I."/>
            <person name="Krasnopeev A."/>
            <person name="Evseev P."/>
            <person name="Gladkikh A."/>
            <person name="Belykh O."/>
        </authorList>
    </citation>
    <scope>NUCLEOTIDE SEQUENCE</scope>
    <source>
        <strain evidence="3">BBK-W-15</strain>
    </source>
</reference>
<dbReference type="InterPro" id="IPR036165">
    <property type="entry name" value="YefM-like_sf"/>
</dbReference>
<evidence type="ECO:0000256" key="2">
    <source>
        <dbReference type="RuleBase" id="RU362080"/>
    </source>
</evidence>
<dbReference type="EMBL" id="JAMZMM010000426">
    <property type="protein sequence ID" value="MCP2731910.1"/>
    <property type="molecule type" value="Genomic_DNA"/>
</dbReference>
<comment type="function">
    <text evidence="2">Antitoxin component of a type II toxin-antitoxin (TA) system.</text>
</comment>
<proteinExistence type="inferred from homology"/>
<keyword evidence="4" id="KW-1185">Reference proteome</keyword>
<organism evidence="3 4">
    <name type="scientific">Limnofasciculus baicalensis BBK-W-15</name>
    <dbReference type="NCBI Taxonomy" id="2699891"/>
    <lineage>
        <taxon>Bacteria</taxon>
        <taxon>Bacillati</taxon>
        <taxon>Cyanobacteriota</taxon>
        <taxon>Cyanophyceae</taxon>
        <taxon>Coleofasciculales</taxon>
        <taxon>Coleofasciculaceae</taxon>
        <taxon>Limnofasciculus</taxon>
        <taxon>Limnofasciculus baicalensis</taxon>
    </lineage>
</organism>
<evidence type="ECO:0000313" key="4">
    <source>
        <dbReference type="Proteomes" id="UP001204953"/>
    </source>
</evidence>
<gene>
    <name evidence="3" type="ORF">NJ959_26105</name>
</gene>
<dbReference type="Proteomes" id="UP001204953">
    <property type="component" value="Unassembled WGS sequence"/>
</dbReference>
<sequence>MTKLDIIPDKANFSELITRVKDNGERIAISQQGNPVAALITYADLKRFEALEALLPSKAYLDIICQLSVEEIAVLMAAIEERVETVKMMQLAETGFDEWHDPEEDIYNEQA</sequence>
<name>A0AAE3KPU9_9CYAN</name>
<dbReference type="Gene3D" id="3.40.1620.10">
    <property type="entry name" value="YefM-like domain"/>
    <property type="match status" value="1"/>
</dbReference>
<dbReference type="AlphaFoldDB" id="A0AAE3KPU9"/>
<evidence type="ECO:0000313" key="3">
    <source>
        <dbReference type="EMBL" id="MCP2731910.1"/>
    </source>
</evidence>
<dbReference type="NCBIfam" id="TIGR01552">
    <property type="entry name" value="phd_fam"/>
    <property type="match status" value="1"/>
</dbReference>
<protein>
    <recommendedName>
        <fullName evidence="2">Antitoxin</fullName>
    </recommendedName>
</protein>
<dbReference type="Pfam" id="PF02604">
    <property type="entry name" value="PhdYeFM_antitox"/>
    <property type="match status" value="1"/>
</dbReference>
<comment type="caution">
    <text evidence="3">The sequence shown here is derived from an EMBL/GenBank/DDBJ whole genome shotgun (WGS) entry which is preliminary data.</text>
</comment>
<dbReference type="SUPFAM" id="SSF143120">
    <property type="entry name" value="YefM-like"/>
    <property type="match status" value="1"/>
</dbReference>
<dbReference type="InterPro" id="IPR006442">
    <property type="entry name" value="Antitoxin_Phd/YefM"/>
</dbReference>
<comment type="similarity">
    <text evidence="1 2">Belongs to the phD/YefM antitoxin family.</text>
</comment>